<sequence>AQTSLLQIERKKDFGAL</sequence>
<accession>A0A8X6N3K1</accession>
<evidence type="ECO:0000313" key="2">
    <source>
        <dbReference type="Proteomes" id="UP000887013"/>
    </source>
</evidence>
<reference evidence="1" key="1">
    <citation type="submission" date="2020-08" db="EMBL/GenBank/DDBJ databases">
        <title>Multicomponent nature underlies the extraordinary mechanical properties of spider dragline silk.</title>
        <authorList>
            <person name="Kono N."/>
            <person name="Nakamura H."/>
            <person name="Mori M."/>
            <person name="Yoshida Y."/>
            <person name="Ohtoshi R."/>
            <person name="Malay A.D."/>
            <person name="Moran D.A.P."/>
            <person name="Tomita M."/>
            <person name="Numata K."/>
            <person name="Arakawa K."/>
        </authorList>
    </citation>
    <scope>NUCLEOTIDE SEQUENCE</scope>
</reference>
<gene>
    <name evidence="1" type="ORF">NPIL_522851</name>
</gene>
<evidence type="ECO:0000313" key="1">
    <source>
        <dbReference type="EMBL" id="GFS91733.1"/>
    </source>
</evidence>
<name>A0A8X6N3K1_NEPPI</name>
<dbReference type="EMBL" id="BMAW01099791">
    <property type="protein sequence ID" value="GFS91733.1"/>
    <property type="molecule type" value="Genomic_DNA"/>
</dbReference>
<comment type="caution">
    <text evidence="1">The sequence shown here is derived from an EMBL/GenBank/DDBJ whole genome shotgun (WGS) entry which is preliminary data.</text>
</comment>
<keyword evidence="2" id="KW-1185">Reference proteome</keyword>
<organism evidence="1 2">
    <name type="scientific">Nephila pilipes</name>
    <name type="common">Giant wood spider</name>
    <name type="synonym">Nephila maculata</name>
    <dbReference type="NCBI Taxonomy" id="299642"/>
    <lineage>
        <taxon>Eukaryota</taxon>
        <taxon>Metazoa</taxon>
        <taxon>Ecdysozoa</taxon>
        <taxon>Arthropoda</taxon>
        <taxon>Chelicerata</taxon>
        <taxon>Arachnida</taxon>
        <taxon>Araneae</taxon>
        <taxon>Araneomorphae</taxon>
        <taxon>Entelegynae</taxon>
        <taxon>Araneoidea</taxon>
        <taxon>Nephilidae</taxon>
        <taxon>Nephila</taxon>
    </lineage>
</organism>
<dbReference type="AlphaFoldDB" id="A0A8X6N3K1"/>
<feature type="non-terminal residue" evidence="1">
    <location>
        <position position="1"/>
    </location>
</feature>
<proteinExistence type="predicted"/>
<protein>
    <submittedName>
        <fullName evidence="1">Uncharacterized protein</fullName>
    </submittedName>
</protein>
<dbReference type="Proteomes" id="UP000887013">
    <property type="component" value="Unassembled WGS sequence"/>
</dbReference>